<keyword evidence="10" id="KW-0325">Glycoprotein</keyword>
<keyword evidence="7" id="KW-0805">Transcription regulation</keyword>
<organism evidence="17 18">
    <name type="scientific">Gallus gallus</name>
    <name type="common">Chicken</name>
    <dbReference type="NCBI Taxonomy" id="9031"/>
    <lineage>
        <taxon>Eukaryota</taxon>
        <taxon>Metazoa</taxon>
        <taxon>Chordata</taxon>
        <taxon>Craniata</taxon>
        <taxon>Vertebrata</taxon>
        <taxon>Euteleostomi</taxon>
        <taxon>Archelosauria</taxon>
        <taxon>Archosauria</taxon>
        <taxon>Dinosauria</taxon>
        <taxon>Saurischia</taxon>
        <taxon>Theropoda</taxon>
        <taxon>Coelurosauria</taxon>
        <taxon>Aves</taxon>
        <taxon>Neognathae</taxon>
        <taxon>Galloanserae</taxon>
        <taxon>Galliformes</taxon>
        <taxon>Phasianidae</taxon>
        <taxon>Phasianinae</taxon>
        <taxon>Gallus</taxon>
    </lineage>
</organism>
<evidence type="ECO:0000256" key="10">
    <source>
        <dbReference type="ARBA" id="ARBA00023180"/>
    </source>
</evidence>
<dbReference type="CDD" id="cd00104">
    <property type="entry name" value="KAZAL_FS"/>
    <property type="match status" value="2"/>
</dbReference>
<name>A0A8V1AGB5_CHICK</name>
<dbReference type="InterPro" id="IPR036058">
    <property type="entry name" value="Kazal_dom_sf"/>
</dbReference>
<evidence type="ECO:0000256" key="5">
    <source>
        <dbReference type="ARBA" id="ARBA00022737"/>
    </source>
</evidence>
<dbReference type="Gene3D" id="3.90.290.10">
    <property type="entry name" value="TGF-beta binding (TB) domain"/>
    <property type="match status" value="1"/>
</dbReference>
<dbReference type="PROSITE" id="PS51364">
    <property type="entry name" value="TB"/>
    <property type="match status" value="1"/>
</dbReference>
<keyword evidence="3" id="KW-0964">Secreted</keyword>
<feature type="signal peptide" evidence="14">
    <location>
        <begin position="1"/>
        <end position="20"/>
    </location>
</feature>
<evidence type="ECO:0000256" key="11">
    <source>
        <dbReference type="ARBA" id="ARBA00023242"/>
    </source>
</evidence>
<dbReference type="GO" id="GO:0005576">
    <property type="term" value="C:extracellular region"/>
    <property type="evidence" value="ECO:0000318"/>
    <property type="project" value="GO_Central"/>
</dbReference>
<evidence type="ECO:0000256" key="1">
    <source>
        <dbReference type="ARBA" id="ARBA00004123"/>
    </source>
</evidence>
<feature type="domain" description="Kazal-like" evidence="16">
    <location>
        <begin position="181"/>
        <end position="233"/>
    </location>
</feature>
<evidence type="ECO:0000256" key="9">
    <source>
        <dbReference type="ARBA" id="ARBA00023163"/>
    </source>
</evidence>
<reference evidence="17" key="2">
    <citation type="submission" date="2025-08" db="UniProtKB">
        <authorList>
            <consortium name="Ensembl"/>
        </authorList>
    </citation>
    <scope>IDENTIFICATION</scope>
    <source>
        <strain evidence="17">broiler</strain>
    </source>
</reference>
<accession>A0A8V1AGB5</accession>
<dbReference type="OrthoDB" id="6614329at2759"/>
<proteinExistence type="predicted"/>
<dbReference type="GO" id="GO:0005634">
    <property type="term" value="C:nucleus"/>
    <property type="evidence" value="ECO:0007669"/>
    <property type="project" value="UniProtKB-SubCell"/>
</dbReference>
<evidence type="ECO:0000256" key="12">
    <source>
        <dbReference type="ARBA" id="ARBA00069916"/>
    </source>
</evidence>
<dbReference type="GO" id="GO:0048185">
    <property type="term" value="F:activin binding"/>
    <property type="evidence" value="ECO:0000318"/>
    <property type="project" value="GO_Central"/>
</dbReference>
<dbReference type="FunFam" id="3.30.60.30:FF:000025">
    <property type="entry name" value="Follistatin-related protein 3"/>
    <property type="match status" value="1"/>
</dbReference>
<evidence type="ECO:0000313" key="18">
    <source>
        <dbReference type="Proteomes" id="UP000000539"/>
    </source>
</evidence>
<dbReference type="SUPFAM" id="SSF100895">
    <property type="entry name" value="Kazal-type serine protease inhibitors"/>
    <property type="match status" value="2"/>
</dbReference>
<dbReference type="InterPro" id="IPR017878">
    <property type="entry name" value="TB_dom"/>
</dbReference>
<dbReference type="InterPro" id="IPR036773">
    <property type="entry name" value="TB_dom_sf"/>
</dbReference>
<keyword evidence="4 14" id="KW-0732">Signal</keyword>
<dbReference type="PANTHER" id="PTHR10913:SF16">
    <property type="entry name" value="FOLLISTATIN-RELATED PROTEIN 3"/>
    <property type="match status" value="1"/>
</dbReference>
<evidence type="ECO:0000256" key="14">
    <source>
        <dbReference type="SAM" id="SignalP"/>
    </source>
</evidence>
<dbReference type="SMART" id="SM00280">
    <property type="entry name" value="KAZAL"/>
    <property type="match status" value="2"/>
</dbReference>
<dbReference type="SUPFAM" id="SSF57581">
    <property type="entry name" value="TB module/8-cys domain"/>
    <property type="match status" value="1"/>
</dbReference>
<keyword evidence="8" id="KW-1015">Disulfide bond</keyword>
<dbReference type="Proteomes" id="UP000000539">
    <property type="component" value="Chromosome 28"/>
</dbReference>
<dbReference type="GO" id="GO:0030510">
    <property type="term" value="P:regulation of BMP signaling pathway"/>
    <property type="evidence" value="ECO:0000318"/>
    <property type="project" value="GO_Central"/>
</dbReference>
<keyword evidence="11" id="KW-0539">Nucleus</keyword>
<evidence type="ECO:0000256" key="3">
    <source>
        <dbReference type="ARBA" id="ARBA00022525"/>
    </source>
</evidence>
<dbReference type="GeneTree" id="ENSGT00940000161332"/>
<dbReference type="GO" id="GO:0030154">
    <property type="term" value="P:cell differentiation"/>
    <property type="evidence" value="ECO:0000318"/>
    <property type="project" value="GO_Central"/>
</dbReference>
<keyword evidence="6" id="KW-0892">Osteogenesis</keyword>
<evidence type="ECO:0000256" key="7">
    <source>
        <dbReference type="ARBA" id="ARBA00023015"/>
    </source>
</evidence>
<dbReference type="GO" id="GO:0005615">
    <property type="term" value="C:extracellular space"/>
    <property type="evidence" value="ECO:0000318"/>
    <property type="project" value="GO_Central"/>
</dbReference>
<keyword evidence="5" id="KW-0677">Repeat</keyword>
<dbReference type="GO" id="GO:0032926">
    <property type="term" value="P:negative regulation of activin receptor signaling pathway"/>
    <property type="evidence" value="ECO:0000318"/>
    <property type="project" value="GO_Central"/>
</dbReference>
<feature type="domain" description="Kazal-like" evidence="16">
    <location>
        <begin position="93"/>
        <end position="157"/>
    </location>
</feature>
<dbReference type="InterPro" id="IPR003645">
    <property type="entry name" value="Fol_N"/>
</dbReference>
<evidence type="ECO:0000256" key="2">
    <source>
        <dbReference type="ARBA" id="ARBA00004613"/>
    </source>
</evidence>
<evidence type="ECO:0000256" key="8">
    <source>
        <dbReference type="ARBA" id="ARBA00023157"/>
    </source>
</evidence>
<dbReference type="FunFam" id="3.30.60.30:FF:000028">
    <property type="entry name" value="Follistatin-related protein 3"/>
    <property type="match status" value="1"/>
</dbReference>
<keyword evidence="9" id="KW-0804">Transcription</keyword>
<feature type="chain" id="PRO_5036492050" description="Follistatin-related protein 3" evidence="14">
    <location>
        <begin position="21"/>
        <end position="387"/>
    </location>
</feature>
<evidence type="ECO:0000259" key="16">
    <source>
        <dbReference type="PROSITE" id="PS51465"/>
    </source>
</evidence>
<feature type="domain" description="TB" evidence="15">
    <location>
        <begin position="24"/>
        <end position="83"/>
    </location>
</feature>
<dbReference type="InterPro" id="IPR002350">
    <property type="entry name" value="Kazal_dom"/>
</dbReference>
<dbReference type="InterPro" id="IPR050653">
    <property type="entry name" value="Prot_Inhib_GrowthFact_Antg"/>
</dbReference>
<reference evidence="17" key="1">
    <citation type="submission" date="2020-11" db="EMBL/GenBank/DDBJ databases">
        <title>Gallus gallus (Chicken) genome, bGalGal1, GRCg7b, maternal haplotype autosomes + Z &amp; W.</title>
        <authorList>
            <person name="Warren W."/>
            <person name="Formenti G."/>
            <person name="Fedrigo O."/>
            <person name="Haase B."/>
            <person name="Mountcastle J."/>
            <person name="Balacco J."/>
            <person name="Tracey A."/>
            <person name="Schneider V."/>
            <person name="Okimoto R."/>
            <person name="Cheng H."/>
            <person name="Hawken R."/>
            <person name="Howe K."/>
            <person name="Jarvis E.D."/>
        </authorList>
    </citation>
    <scope>NUCLEOTIDE SEQUENCE [LARGE SCALE GENOMIC DNA]</scope>
    <source>
        <strain evidence="17">Broiler</strain>
    </source>
</reference>
<dbReference type="FunFam" id="3.90.290.10:FF:000021">
    <property type="entry name" value="follistatin-related protein 3"/>
    <property type="match status" value="1"/>
</dbReference>
<dbReference type="PANTHER" id="PTHR10913">
    <property type="entry name" value="FOLLISTATIN-RELATED"/>
    <property type="match status" value="1"/>
</dbReference>
<evidence type="ECO:0000256" key="4">
    <source>
        <dbReference type="ARBA" id="ARBA00022729"/>
    </source>
</evidence>
<evidence type="ECO:0000259" key="15">
    <source>
        <dbReference type="PROSITE" id="PS51364"/>
    </source>
</evidence>
<dbReference type="AlphaFoldDB" id="A0A8V1AGB5"/>
<dbReference type="PROSITE" id="PS51465">
    <property type="entry name" value="KAZAL_2"/>
    <property type="match status" value="2"/>
</dbReference>
<dbReference type="GO" id="GO:0001503">
    <property type="term" value="P:ossification"/>
    <property type="evidence" value="ECO:0007669"/>
    <property type="project" value="UniProtKB-KW"/>
</dbReference>
<dbReference type="Gene3D" id="3.30.60.30">
    <property type="match status" value="2"/>
</dbReference>
<keyword evidence="18" id="KW-1185">Reference proteome</keyword>
<protein>
    <recommendedName>
        <fullName evidence="12">Follistatin-related protein 3</fullName>
    </recommendedName>
    <alternativeName>
        <fullName evidence="13">Follistatin-like protein 3</fullName>
    </alternativeName>
</protein>
<reference evidence="17" key="3">
    <citation type="submission" date="2025-09" db="UniProtKB">
        <authorList>
            <consortium name="Ensembl"/>
        </authorList>
    </citation>
    <scope>IDENTIFICATION</scope>
    <source>
        <strain evidence="17">broiler</strain>
    </source>
</reference>
<dbReference type="Pfam" id="PF07648">
    <property type="entry name" value="Kazal_2"/>
    <property type="match status" value="2"/>
</dbReference>
<dbReference type="SMART" id="SM00274">
    <property type="entry name" value="FOLN"/>
    <property type="match status" value="2"/>
</dbReference>
<evidence type="ECO:0000313" key="17">
    <source>
        <dbReference type="Ensembl" id="ENSGALP00010040612.1"/>
    </source>
</evidence>
<sequence>MPLRLALCLLVLCSLAGGDAAHGGICWLQQGKEAKCTMILKTGVTWEECCANGNVDVAWSNYTYPGNKISLLGFLGLVTCHPCKESCEGVVCGPDKVCKMKHGRPQCACAPDCSSLPRKLQVCGSDGYTYRDECDLLTAKCRDHPDLEVMYQGKCKKSCSSVVCPGTHTCVVDQTGSAHCVMCRTAPCPEPTSLDHSLCGNNNVTYPSACHLRRATCHLGRSIGVRHYGSCSGERGRERRPSMGLCGAVPLLYSLSTPFPLLSPPPHPLQPRPGSPWRRTTRRRTTCESFLRRKAAAGRQGHYVYTVQTIYLIFIKIKRSLFISLCYADAERRLLAVPAHIPCAAPCPGRASGERLHCCTPSPPPHNVSLDGRPGPIYFWIEFLVLC</sequence>
<gene>
    <name evidence="17" type="primary">FSTL3</name>
</gene>
<dbReference type="Ensembl" id="ENSGALT00010066346.1">
    <property type="protein sequence ID" value="ENSGALP00010040612.1"/>
    <property type="gene ID" value="ENSGALG00010027364.1"/>
</dbReference>
<dbReference type="FunCoup" id="A0A8V1AGB5">
    <property type="interactions" value="291"/>
</dbReference>
<evidence type="ECO:0000256" key="13">
    <source>
        <dbReference type="ARBA" id="ARBA00077850"/>
    </source>
</evidence>
<comment type="subcellular location">
    <subcellularLocation>
        <location evidence="1">Nucleus</location>
    </subcellularLocation>
    <subcellularLocation>
        <location evidence="2">Secreted</location>
    </subcellularLocation>
</comment>
<evidence type="ECO:0000256" key="6">
    <source>
        <dbReference type="ARBA" id="ARBA00022855"/>
    </source>
</evidence>
<dbReference type="Pfam" id="PF21333">
    <property type="entry name" value="FST_N"/>
    <property type="match status" value="1"/>
</dbReference>